<accession>A0A0G0V8J9</accession>
<name>A0A0G0V8J9_9BACT</name>
<proteinExistence type="predicted"/>
<reference evidence="1 2" key="1">
    <citation type="journal article" date="2015" name="Nature">
        <title>rRNA introns, odd ribosomes, and small enigmatic genomes across a large radiation of phyla.</title>
        <authorList>
            <person name="Brown C.T."/>
            <person name="Hug L.A."/>
            <person name="Thomas B.C."/>
            <person name="Sharon I."/>
            <person name="Castelle C.J."/>
            <person name="Singh A."/>
            <person name="Wilkins M.J."/>
            <person name="Williams K.H."/>
            <person name="Banfield J.F."/>
        </authorList>
    </citation>
    <scope>NUCLEOTIDE SEQUENCE [LARGE SCALE GENOMIC DNA]</scope>
</reference>
<protein>
    <submittedName>
        <fullName evidence="1">Uncharacterized protein</fullName>
    </submittedName>
</protein>
<evidence type="ECO:0000313" key="1">
    <source>
        <dbReference type="EMBL" id="KKR97358.1"/>
    </source>
</evidence>
<comment type="caution">
    <text evidence="1">The sequence shown here is derived from an EMBL/GenBank/DDBJ whole genome shotgun (WGS) entry which is preliminary data.</text>
</comment>
<sequence>MLQFSAQSESPPTQSGVIIIAIQVIYSYFHKDTIQHAANLVKLNQLFLSLPSSFSLLIF</sequence>
<dbReference type="AlphaFoldDB" id="A0A0G0V8J9"/>
<organism evidence="1 2">
    <name type="scientific">Candidatus Magasanikbacteria bacterium GW2011_GWC2_41_17</name>
    <dbReference type="NCBI Taxonomy" id="1619048"/>
    <lineage>
        <taxon>Bacteria</taxon>
        <taxon>Candidatus Magasanikiibacteriota</taxon>
    </lineage>
</organism>
<evidence type="ECO:0000313" key="2">
    <source>
        <dbReference type="Proteomes" id="UP000034108"/>
    </source>
</evidence>
<dbReference type="EMBL" id="LCAV01000033">
    <property type="protein sequence ID" value="KKR97358.1"/>
    <property type="molecule type" value="Genomic_DNA"/>
</dbReference>
<dbReference type="Proteomes" id="UP000034108">
    <property type="component" value="Unassembled WGS sequence"/>
</dbReference>
<gene>
    <name evidence="1" type="ORF">UU49_C0033G0001</name>
</gene>